<reference evidence="1 2" key="1">
    <citation type="submission" date="2016-12" db="EMBL/GenBank/DDBJ databases">
        <title>The genomes of Aspergillus section Nigri reveals drivers in fungal speciation.</title>
        <authorList>
            <consortium name="DOE Joint Genome Institute"/>
            <person name="Vesth T.C."/>
            <person name="Nybo J."/>
            <person name="Theobald S."/>
            <person name="Brandl J."/>
            <person name="Frisvad J.C."/>
            <person name="Nielsen K.F."/>
            <person name="Lyhne E.K."/>
            <person name="Kogle M.E."/>
            <person name="Kuo A."/>
            <person name="Riley R."/>
            <person name="Clum A."/>
            <person name="Nolan M."/>
            <person name="Lipzen A."/>
            <person name="Salamov A."/>
            <person name="Henrissat B."/>
            <person name="Wiebenga A."/>
            <person name="De Vries R.P."/>
            <person name="Grigoriev I.V."/>
            <person name="Mortensen U.H."/>
            <person name="Andersen M.R."/>
            <person name="Baker S.E."/>
        </authorList>
    </citation>
    <scope>NUCLEOTIDE SEQUENCE [LARGE SCALE GENOMIC DNA]</scope>
    <source>
        <strain evidence="1 2">CBS 117.55</strain>
    </source>
</reference>
<evidence type="ECO:0008006" key="3">
    <source>
        <dbReference type="Google" id="ProtNLM"/>
    </source>
</evidence>
<name>A0A317WW24_9EURO</name>
<comment type="caution">
    <text evidence="1">The sequence shown here is derived from an EMBL/GenBank/DDBJ whole genome shotgun (WGS) entry which is preliminary data.</text>
</comment>
<gene>
    <name evidence="1" type="ORF">BO70DRAFT_385105</name>
</gene>
<dbReference type="VEuPathDB" id="FungiDB:BO70DRAFT_385105"/>
<organism evidence="1 2">
    <name type="scientific">Aspergillus heteromorphus CBS 117.55</name>
    <dbReference type="NCBI Taxonomy" id="1448321"/>
    <lineage>
        <taxon>Eukaryota</taxon>
        <taxon>Fungi</taxon>
        <taxon>Dikarya</taxon>
        <taxon>Ascomycota</taxon>
        <taxon>Pezizomycotina</taxon>
        <taxon>Eurotiomycetes</taxon>
        <taxon>Eurotiomycetidae</taxon>
        <taxon>Eurotiales</taxon>
        <taxon>Aspergillaceae</taxon>
        <taxon>Aspergillus</taxon>
        <taxon>Aspergillus subgen. Circumdati</taxon>
    </lineage>
</organism>
<dbReference type="RefSeq" id="XP_025403076.1">
    <property type="nucleotide sequence ID" value="XM_025545708.1"/>
</dbReference>
<protein>
    <recommendedName>
        <fullName evidence="3">N-acetylglucosamine-induced protein 1</fullName>
    </recommendedName>
</protein>
<dbReference type="GO" id="GO:0005737">
    <property type="term" value="C:cytoplasm"/>
    <property type="evidence" value="ECO:0007669"/>
    <property type="project" value="TreeGrafter"/>
</dbReference>
<dbReference type="InterPro" id="IPR022036">
    <property type="entry name" value="DUF3605"/>
</dbReference>
<keyword evidence="2" id="KW-1185">Reference proteome</keyword>
<dbReference type="AlphaFoldDB" id="A0A317WW24"/>
<dbReference type="PANTHER" id="PTHR35020">
    <property type="entry name" value="N-ACETYLGLUCOSAMINE-INDUCED PROTEIN 1"/>
    <property type="match status" value="1"/>
</dbReference>
<dbReference type="STRING" id="1448321.A0A317WW24"/>
<evidence type="ECO:0000313" key="2">
    <source>
        <dbReference type="Proteomes" id="UP000247233"/>
    </source>
</evidence>
<sequence>MVGVRDVTELINNPPFELSAADKESLLTREEDYIPHTWEEIKQVIADGDMSVLKRGPTDLRNYILWTRDTRAKYGSATNFILHERLQWGTPVDGKLSCLDPVPFANPADYRVLRNDWPYGTTPDITHLVVWLRTPLAVDEEGDPTPESRQRITDFLKKTFGVSGDGQGDDRLLWFKNRQKWQSVRAIEHIHVLLRGADDALITKITGQTQDDMNCRAYVPE</sequence>
<proteinExistence type="predicted"/>
<evidence type="ECO:0000313" key="1">
    <source>
        <dbReference type="EMBL" id="PWY90245.1"/>
    </source>
</evidence>
<dbReference type="GeneID" id="37067945"/>
<accession>A0A317WW24</accession>
<dbReference type="Pfam" id="PF12239">
    <property type="entry name" value="DUF3605"/>
    <property type="match status" value="1"/>
</dbReference>
<dbReference type="OrthoDB" id="498286at2759"/>
<dbReference type="PANTHER" id="PTHR35020:SF2">
    <property type="entry name" value="N-ACETYLGLUCOSAMINE-INDUCED PROTEIN 1"/>
    <property type="match status" value="1"/>
</dbReference>
<dbReference type="EMBL" id="MSFL01000003">
    <property type="protein sequence ID" value="PWY90245.1"/>
    <property type="molecule type" value="Genomic_DNA"/>
</dbReference>
<dbReference type="GO" id="GO:0006044">
    <property type="term" value="P:N-acetylglucosamine metabolic process"/>
    <property type="evidence" value="ECO:0007669"/>
    <property type="project" value="TreeGrafter"/>
</dbReference>
<dbReference type="Proteomes" id="UP000247233">
    <property type="component" value="Unassembled WGS sequence"/>
</dbReference>